<evidence type="ECO:0000313" key="4">
    <source>
        <dbReference type="Proteomes" id="UP000053825"/>
    </source>
</evidence>
<feature type="signal peptide" evidence="2">
    <location>
        <begin position="1"/>
        <end position="16"/>
    </location>
</feature>
<keyword evidence="4" id="KW-1185">Reference proteome</keyword>
<evidence type="ECO:0000313" key="3">
    <source>
        <dbReference type="EMBL" id="KOC60090.1"/>
    </source>
</evidence>
<dbReference type="Pfam" id="PF05335">
    <property type="entry name" value="DUF745"/>
    <property type="match status" value="1"/>
</dbReference>
<sequence>MNALVLLLACVCLVQCGPAKKQARDQEAASFEYGYGPGLGIADPIAYAEPGPLLAAAPAAHGRGPPHPGFSVGGPLVNIATGAAEQAHTQLSNQQSAAGQAAYVAKNTLAQAAAQSAATAAAALTGKQIVVQGLEQQSKDAHVAVDGESLQLQQAERAASAARTTAKQAMHQLQVVTAALNAAQTTADRAAQAAAEAAAELAAQTTMVGQAKARVETVDEQLSAARLDYESTQAAAQKAATAAAAAQNNAAAAAAHVADTAAASALLSHEPVNPAPVAKLPPSHSVLREPTGLRDSGAYLSPAALHDAEGLLHEYGAALGPVSALQSPNGLHRSELLSLANSLPTDYDIKGYRY</sequence>
<evidence type="ECO:0000256" key="1">
    <source>
        <dbReference type="SAM" id="Coils"/>
    </source>
</evidence>
<keyword evidence="1" id="KW-0175">Coiled coil</keyword>
<evidence type="ECO:0000256" key="2">
    <source>
        <dbReference type="SAM" id="SignalP"/>
    </source>
</evidence>
<dbReference type="Proteomes" id="UP000053825">
    <property type="component" value="Unassembled WGS sequence"/>
</dbReference>
<dbReference type="PANTHER" id="PTHR37161:SF3">
    <property type="entry name" value="HDC10475"/>
    <property type="match status" value="1"/>
</dbReference>
<feature type="chain" id="PRO_5005574647" evidence="2">
    <location>
        <begin position="17"/>
        <end position="354"/>
    </location>
</feature>
<dbReference type="AlphaFoldDB" id="A0A0L7QN83"/>
<protein>
    <submittedName>
        <fullName evidence="3">Uncharacterized protein</fullName>
    </submittedName>
</protein>
<dbReference type="OrthoDB" id="8197027at2759"/>
<feature type="coiled-coil region" evidence="1">
    <location>
        <begin position="152"/>
        <end position="200"/>
    </location>
</feature>
<dbReference type="EMBL" id="KQ414856">
    <property type="protein sequence ID" value="KOC60090.1"/>
    <property type="molecule type" value="Genomic_DNA"/>
</dbReference>
<organism evidence="3 4">
    <name type="scientific">Habropoda laboriosa</name>
    <dbReference type="NCBI Taxonomy" id="597456"/>
    <lineage>
        <taxon>Eukaryota</taxon>
        <taxon>Metazoa</taxon>
        <taxon>Ecdysozoa</taxon>
        <taxon>Arthropoda</taxon>
        <taxon>Hexapoda</taxon>
        <taxon>Insecta</taxon>
        <taxon>Pterygota</taxon>
        <taxon>Neoptera</taxon>
        <taxon>Endopterygota</taxon>
        <taxon>Hymenoptera</taxon>
        <taxon>Apocrita</taxon>
        <taxon>Aculeata</taxon>
        <taxon>Apoidea</taxon>
        <taxon>Anthophila</taxon>
        <taxon>Apidae</taxon>
        <taxon>Habropoda</taxon>
    </lineage>
</organism>
<keyword evidence="2" id="KW-0732">Signal</keyword>
<dbReference type="InterPro" id="IPR007999">
    <property type="entry name" value="DUF745"/>
</dbReference>
<dbReference type="PANTHER" id="PTHR37161">
    <property type="entry name" value="HDC10475"/>
    <property type="match status" value="1"/>
</dbReference>
<reference evidence="3 4" key="1">
    <citation type="submission" date="2015-07" db="EMBL/GenBank/DDBJ databases">
        <title>The genome of Habropoda laboriosa.</title>
        <authorList>
            <person name="Pan H."/>
            <person name="Kapheim K."/>
        </authorList>
    </citation>
    <scope>NUCLEOTIDE SEQUENCE [LARGE SCALE GENOMIC DNA]</scope>
    <source>
        <strain evidence="3">0110345459</strain>
    </source>
</reference>
<gene>
    <name evidence="3" type="ORF">WH47_09088</name>
</gene>
<accession>A0A0L7QN83</accession>
<proteinExistence type="predicted"/>
<name>A0A0L7QN83_9HYME</name>